<keyword evidence="1" id="KW-0728">SH3 domain</keyword>
<dbReference type="InterPro" id="IPR051567">
    <property type="entry name" value="Unconventional_Myosin_ATPase"/>
</dbReference>
<dbReference type="AlphaFoldDB" id="A0A8D2QC23"/>
<feature type="domain" description="SH3" evidence="2">
    <location>
        <begin position="77"/>
        <end position="121"/>
    </location>
</feature>
<dbReference type="PANTHER" id="PTHR22692:SF21">
    <property type="entry name" value="MYOSIN XVA"/>
    <property type="match status" value="1"/>
</dbReference>
<evidence type="ECO:0000313" key="3">
    <source>
        <dbReference type="Ensembl" id="ENSZALP00000005695.1"/>
    </source>
</evidence>
<evidence type="ECO:0000259" key="2">
    <source>
        <dbReference type="Pfam" id="PF07653"/>
    </source>
</evidence>
<dbReference type="Pfam" id="PF07653">
    <property type="entry name" value="SH3_2"/>
    <property type="match status" value="1"/>
</dbReference>
<dbReference type="InterPro" id="IPR036028">
    <property type="entry name" value="SH3-like_dom_sf"/>
</dbReference>
<name>A0A8D2QC23_ZONAL</name>
<protein>
    <recommendedName>
        <fullName evidence="2">SH3 domain-containing protein</fullName>
    </recommendedName>
</protein>
<reference evidence="3" key="1">
    <citation type="submission" date="2025-08" db="UniProtKB">
        <authorList>
            <consortium name="Ensembl"/>
        </authorList>
    </citation>
    <scope>IDENTIFICATION</scope>
</reference>
<sequence length="177" mass="19380">MGGQGGLGAEGATDAGCLSLPSPCPSYPDVLFVTTPSRNMLEFNLRGDKLILFSPKAPQVKVMVDHFITELRKDSQYVVAVRNYSPEDRRQLSFHKGDIIHLQSLEHPERDQYYGCVVRKKVMYLEELKTGTQDFGGCHTVPVCVPELCPLLGLGHGAGSCLCHPSAGWFGVFLALT</sequence>
<keyword evidence="4" id="KW-1185">Reference proteome</keyword>
<dbReference type="SUPFAM" id="SSF50044">
    <property type="entry name" value="SH3-domain"/>
    <property type="match status" value="1"/>
</dbReference>
<evidence type="ECO:0000256" key="1">
    <source>
        <dbReference type="ARBA" id="ARBA00022443"/>
    </source>
</evidence>
<evidence type="ECO:0000313" key="4">
    <source>
        <dbReference type="Proteomes" id="UP000694413"/>
    </source>
</evidence>
<accession>A0A8D2QC23</accession>
<dbReference type="PANTHER" id="PTHR22692">
    <property type="entry name" value="MYOSIN VII, XV"/>
    <property type="match status" value="1"/>
</dbReference>
<organism evidence="3 4">
    <name type="scientific">Zonotrichia albicollis</name>
    <name type="common">White-throated sparrow</name>
    <name type="synonym">Fringilla albicollis</name>
    <dbReference type="NCBI Taxonomy" id="44394"/>
    <lineage>
        <taxon>Eukaryota</taxon>
        <taxon>Metazoa</taxon>
        <taxon>Chordata</taxon>
        <taxon>Craniata</taxon>
        <taxon>Vertebrata</taxon>
        <taxon>Euteleostomi</taxon>
        <taxon>Archelosauria</taxon>
        <taxon>Archosauria</taxon>
        <taxon>Dinosauria</taxon>
        <taxon>Saurischia</taxon>
        <taxon>Theropoda</taxon>
        <taxon>Coelurosauria</taxon>
        <taxon>Aves</taxon>
        <taxon>Neognathae</taxon>
        <taxon>Neoaves</taxon>
        <taxon>Telluraves</taxon>
        <taxon>Australaves</taxon>
        <taxon>Passeriformes</taxon>
        <taxon>Passerellidae</taxon>
        <taxon>Zonotrichia</taxon>
    </lineage>
</organism>
<dbReference type="Proteomes" id="UP000694413">
    <property type="component" value="Unassembled WGS sequence"/>
</dbReference>
<dbReference type="Ensembl" id="ENSZALT00000008410.1">
    <property type="protein sequence ID" value="ENSZALP00000005695.1"/>
    <property type="gene ID" value="ENSZALG00000005290.1"/>
</dbReference>
<proteinExistence type="predicted"/>
<dbReference type="InterPro" id="IPR001452">
    <property type="entry name" value="SH3_domain"/>
</dbReference>
<dbReference type="Gene3D" id="2.30.30.40">
    <property type="entry name" value="SH3 Domains"/>
    <property type="match status" value="1"/>
</dbReference>
<reference evidence="3" key="2">
    <citation type="submission" date="2025-09" db="UniProtKB">
        <authorList>
            <consortium name="Ensembl"/>
        </authorList>
    </citation>
    <scope>IDENTIFICATION</scope>
</reference>